<evidence type="ECO:0000313" key="1">
    <source>
        <dbReference type="EMBL" id="JAD22039.1"/>
    </source>
</evidence>
<reference evidence="1" key="1">
    <citation type="submission" date="2014-09" db="EMBL/GenBank/DDBJ databases">
        <authorList>
            <person name="Magalhaes I.L.F."/>
            <person name="Oliveira U."/>
            <person name="Santos F.R."/>
            <person name="Vidigal T.H.D.A."/>
            <person name="Brescovit A.D."/>
            <person name="Santos A.J."/>
        </authorList>
    </citation>
    <scope>NUCLEOTIDE SEQUENCE</scope>
    <source>
        <tissue evidence="1">Shoot tissue taken approximately 20 cm above the soil surface</tissue>
    </source>
</reference>
<organism evidence="1">
    <name type="scientific">Arundo donax</name>
    <name type="common">Giant reed</name>
    <name type="synonym">Donax arundinaceus</name>
    <dbReference type="NCBI Taxonomy" id="35708"/>
    <lineage>
        <taxon>Eukaryota</taxon>
        <taxon>Viridiplantae</taxon>
        <taxon>Streptophyta</taxon>
        <taxon>Embryophyta</taxon>
        <taxon>Tracheophyta</taxon>
        <taxon>Spermatophyta</taxon>
        <taxon>Magnoliopsida</taxon>
        <taxon>Liliopsida</taxon>
        <taxon>Poales</taxon>
        <taxon>Poaceae</taxon>
        <taxon>PACMAD clade</taxon>
        <taxon>Arundinoideae</taxon>
        <taxon>Arundineae</taxon>
        <taxon>Arundo</taxon>
    </lineage>
</organism>
<dbReference type="EMBL" id="GBRH01275856">
    <property type="protein sequence ID" value="JAD22039.1"/>
    <property type="molecule type" value="Transcribed_RNA"/>
</dbReference>
<protein>
    <submittedName>
        <fullName evidence="1">Uncharacterized protein</fullName>
    </submittedName>
</protein>
<accession>A0A0A8Y7E2</accession>
<name>A0A0A8Y7E2_ARUDO</name>
<dbReference type="AlphaFoldDB" id="A0A0A8Y7E2"/>
<reference evidence="1" key="2">
    <citation type="journal article" date="2015" name="Data Brief">
        <title>Shoot transcriptome of the giant reed, Arundo donax.</title>
        <authorList>
            <person name="Barrero R.A."/>
            <person name="Guerrero F.D."/>
            <person name="Moolhuijzen P."/>
            <person name="Goolsby J.A."/>
            <person name="Tidwell J."/>
            <person name="Bellgard S.E."/>
            <person name="Bellgard M.I."/>
        </authorList>
    </citation>
    <scope>NUCLEOTIDE SEQUENCE</scope>
    <source>
        <tissue evidence="1">Shoot tissue taken approximately 20 cm above the soil surface</tissue>
    </source>
</reference>
<proteinExistence type="predicted"/>
<sequence length="36" mass="4280">MDKICCRLVVVVTFCKINFWLVMYCSEKLIILTPWA</sequence>